<evidence type="ECO:0000259" key="1">
    <source>
        <dbReference type="Pfam" id="PF01408"/>
    </source>
</evidence>
<dbReference type="PANTHER" id="PTHR43249">
    <property type="entry name" value="UDP-N-ACETYL-2-AMINO-2-DEOXY-D-GLUCURONATE OXIDASE"/>
    <property type="match status" value="1"/>
</dbReference>
<dbReference type="Gene3D" id="3.30.360.10">
    <property type="entry name" value="Dihydrodipicolinate Reductase, domain 2"/>
    <property type="match status" value="1"/>
</dbReference>
<evidence type="ECO:0000313" key="3">
    <source>
        <dbReference type="EMBL" id="KAJ55864.1"/>
    </source>
</evidence>
<dbReference type="AlphaFoldDB" id="A0A037ZJT2"/>
<feature type="domain" description="GFO/IDH/MocA-like oxidoreductase" evidence="2">
    <location>
        <begin position="129"/>
        <end position="247"/>
    </location>
</feature>
<dbReference type="Pfam" id="PF22725">
    <property type="entry name" value="GFO_IDH_MocA_C3"/>
    <property type="match status" value="1"/>
</dbReference>
<dbReference type="InterPro" id="IPR055170">
    <property type="entry name" value="GFO_IDH_MocA-like_dom"/>
</dbReference>
<sequence>MKLAVIGLGMASKPHLAALKLLADQIEVVGLYSRSESRRAAMAAETGWPAFDSLQAVANSDAQVVIVITPPNARAELVQTLGAAGKAILMEKPVERDLARAKALVETCEGFGVPLGIVLQHRYRAGAEALADLMASGRAGKVLMARVSLPWWRDQGYYDTPGRGTLDMDGGGVLITQAIHVLDLMLSLAGPVAEVMALTGKTPLHQMETEDFAAAGLRFENGAVGSVVATTAAYPGGAETLELECTHVALKLEAGALTLHWRNGQTETVGEVTGTGGGGDPMDFPCDWHRDLITDFAARVQAGQAPRVSGRDALRVHRLIDAIERSARTRAIAQVEAEA</sequence>
<dbReference type="STRING" id="1454373.ACMU_08820"/>
<gene>
    <name evidence="3" type="ORF">ACMU_08820</name>
</gene>
<evidence type="ECO:0000259" key="2">
    <source>
        <dbReference type="Pfam" id="PF22725"/>
    </source>
</evidence>
<comment type="caution">
    <text evidence="3">The sequence shown here is derived from an EMBL/GenBank/DDBJ whole genome shotgun (WGS) entry which is preliminary data.</text>
</comment>
<proteinExistence type="predicted"/>
<accession>A0A037ZJT2</accession>
<dbReference type="GO" id="GO:0000166">
    <property type="term" value="F:nucleotide binding"/>
    <property type="evidence" value="ECO:0007669"/>
    <property type="project" value="InterPro"/>
</dbReference>
<evidence type="ECO:0008006" key="5">
    <source>
        <dbReference type="Google" id="ProtNLM"/>
    </source>
</evidence>
<dbReference type="SUPFAM" id="SSF51735">
    <property type="entry name" value="NAD(P)-binding Rossmann-fold domains"/>
    <property type="match status" value="1"/>
</dbReference>
<dbReference type="EMBL" id="JFKE01000003">
    <property type="protein sequence ID" value="KAJ55864.1"/>
    <property type="molecule type" value="Genomic_DNA"/>
</dbReference>
<dbReference type="PANTHER" id="PTHR43249:SF1">
    <property type="entry name" value="D-GLUCOSIDE 3-DEHYDROGENASE"/>
    <property type="match status" value="1"/>
</dbReference>
<evidence type="ECO:0000313" key="4">
    <source>
        <dbReference type="Proteomes" id="UP000026249"/>
    </source>
</evidence>
<dbReference type="InterPro" id="IPR000683">
    <property type="entry name" value="Gfo/Idh/MocA-like_OxRdtase_N"/>
</dbReference>
<organism evidence="3 4">
    <name type="scientific">Actibacterium mucosum KCTC 23349</name>
    <dbReference type="NCBI Taxonomy" id="1454373"/>
    <lineage>
        <taxon>Bacteria</taxon>
        <taxon>Pseudomonadati</taxon>
        <taxon>Pseudomonadota</taxon>
        <taxon>Alphaproteobacteria</taxon>
        <taxon>Rhodobacterales</taxon>
        <taxon>Roseobacteraceae</taxon>
        <taxon>Actibacterium</taxon>
    </lineage>
</organism>
<dbReference type="Gene3D" id="3.40.50.720">
    <property type="entry name" value="NAD(P)-binding Rossmann-like Domain"/>
    <property type="match status" value="1"/>
</dbReference>
<reference evidence="3 4" key="1">
    <citation type="submission" date="2014-03" db="EMBL/GenBank/DDBJ databases">
        <title>Draft Genome Sequence of Actibacterium mucosum KCTC 23349, a Marine Alphaproteobacterium with Complex Ionic Requirements Isolated from Mediterranean Seawater at Malvarrosa Beach, Valencia, Spain.</title>
        <authorList>
            <person name="Arahal D.R."/>
            <person name="Shao Z."/>
            <person name="Lai Q."/>
            <person name="Pujalte M.J."/>
        </authorList>
    </citation>
    <scope>NUCLEOTIDE SEQUENCE [LARGE SCALE GENOMIC DNA]</scope>
    <source>
        <strain evidence="3 4">KCTC 23349</strain>
    </source>
</reference>
<keyword evidence="4" id="KW-1185">Reference proteome</keyword>
<dbReference type="Proteomes" id="UP000026249">
    <property type="component" value="Unassembled WGS sequence"/>
</dbReference>
<dbReference type="Pfam" id="PF01408">
    <property type="entry name" value="GFO_IDH_MocA"/>
    <property type="match status" value="1"/>
</dbReference>
<dbReference type="InterPro" id="IPR052515">
    <property type="entry name" value="Gfo/Idh/MocA_Oxidoreductase"/>
</dbReference>
<dbReference type="SUPFAM" id="SSF55347">
    <property type="entry name" value="Glyceraldehyde-3-phosphate dehydrogenase-like, C-terminal domain"/>
    <property type="match status" value="1"/>
</dbReference>
<feature type="domain" description="Gfo/Idh/MocA-like oxidoreductase N-terminal" evidence="1">
    <location>
        <begin position="2"/>
        <end position="113"/>
    </location>
</feature>
<dbReference type="InterPro" id="IPR036291">
    <property type="entry name" value="NAD(P)-bd_dom_sf"/>
</dbReference>
<name>A0A037ZJT2_9RHOB</name>
<protein>
    <recommendedName>
        <fullName evidence="5">Oxidoreductase</fullName>
    </recommendedName>
</protein>
<dbReference type="OrthoDB" id="9792935at2"/>